<reference evidence="2 3" key="1">
    <citation type="journal article" date="2014" name="PLoS ONE">
        <title>Genome Information of Methylobacterium oryzae, a Plant-Probiotic Methylotroph in the Phyllosphere.</title>
        <authorList>
            <person name="Kwak M.J."/>
            <person name="Jeong H."/>
            <person name="Madhaiyan M."/>
            <person name="Lee Y."/>
            <person name="Sa T.M."/>
            <person name="Oh T.K."/>
            <person name="Kim J.F."/>
        </authorList>
    </citation>
    <scope>NUCLEOTIDE SEQUENCE [LARGE SCALE GENOMIC DNA]</scope>
    <source>
        <strain evidence="2 3">CBMB20</strain>
    </source>
</reference>
<keyword evidence="3" id="KW-1185">Reference proteome</keyword>
<dbReference type="HOGENOM" id="CLU_013985_3_6_5"/>
<keyword evidence="2" id="KW-0808">Transferase</keyword>
<proteinExistence type="predicted"/>
<dbReference type="Gene3D" id="3.40.630.30">
    <property type="match status" value="1"/>
</dbReference>
<dbReference type="InterPro" id="IPR051531">
    <property type="entry name" value="N-acetyltransferase"/>
</dbReference>
<dbReference type="STRING" id="693986.MOC_5867"/>
<dbReference type="PANTHER" id="PTHR43792">
    <property type="entry name" value="GNAT FAMILY, PUTATIVE (AFU_ORTHOLOGUE AFUA_3G00765)-RELATED-RELATED"/>
    <property type="match status" value="1"/>
</dbReference>
<organism evidence="2 3">
    <name type="scientific">Methylobacterium oryzae CBMB20</name>
    <dbReference type="NCBI Taxonomy" id="693986"/>
    <lineage>
        <taxon>Bacteria</taxon>
        <taxon>Pseudomonadati</taxon>
        <taxon>Pseudomonadota</taxon>
        <taxon>Alphaproteobacteria</taxon>
        <taxon>Hyphomicrobiales</taxon>
        <taxon>Methylobacteriaceae</taxon>
        <taxon>Methylobacterium</taxon>
    </lineage>
</organism>
<name>A0A089P1T9_9HYPH</name>
<dbReference type="KEGG" id="mor:MOC_5867"/>
<dbReference type="SUPFAM" id="SSF55729">
    <property type="entry name" value="Acyl-CoA N-acyltransferases (Nat)"/>
    <property type="match status" value="1"/>
</dbReference>
<dbReference type="InterPro" id="IPR000182">
    <property type="entry name" value="GNAT_dom"/>
</dbReference>
<keyword evidence="2" id="KW-0012">Acyltransferase</keyword>
<dbReference type="GO" id="GO:0102971">
    <property type="term" value="F:phosphinothricin N-acetyltransferase activity"/>
    <property type="evidence" value="ECO:0007669"/>
    <property type="project" value="UniProtKB-EC"/>
</dbReference>
<evidence type="ECO:0000313" key="2">
    <source>
        <dbReference type="EMBL" id="AIQ93622.1"/>
    </source>
</evidence>
<dbReference type="PROSITE" id="PS51186">
    <property type="entry name" value="GNAT"/>
    <property type="match status" value="1"/>
</dbReference>
<evidence type="ECO:0000259" key="1">
    <source>
        <dbReference type="PROSITE" id="PS51186"/>
    </source>
</evidence>
<dbReference type="EMBL" id="CP003811">
    <property type="protein sequence ID" value="AIQ93622.1"/>
    <property type="molecule type" value="Genomic_DNA"/>
</dbReference>
<dbReference type="PANTHER" id="PTHR43792:SF1">
    <property type="entry name" value="N-ACETYLTRANSFERASE DOMAIN-CONTAINING PROTEIN"/>
    <property type="match status" value="1"/>
</dbReference>
<evidence type="ECO:0000313" key="3">
    <source>
        <dbReference type="Proteomes" id="UP000029492"/>
    </source>
</evidence>
<dbReference type="EC" id="2.3.1.183" evidence="2"/>
<dbReference type="Pfam" id="PF13302">
    <property type="entry name" value="Acetyltransf_3"/>
    <property type="match status" value="1"/>
</dbReference>
<dbReference type="eggNOG" id="COG1670">
    <property type="taxonomic scope" value="Bacteria"/>
</dbReference>
<sequence length="181" mass="20447">MIAIRTDRLILRRFRPDDAADLFAYLHRPRARCFLSSRLDTPADAEAEAERRASDDEHVAVCLTACGRLIGDLFCLPEPPDTFSVGWNFNAAYGGAGYAHEAAAALFGHLFCERQARRLYAYVEEDNAASHRLCATLGMRLEGLFREFVTFVDDDQGNPILENTMQYAILRRKWAERSARG</sequence>
<dbReference type="RefSeq" id="WP_043760250.1">
    <property type="nucleotide sequence ID" value="NZ_CP003811.1"/>
</dbReference>
<accession>A0A089P1T9</accession>
<dbReference type="Proteomes" id="UP000029492">
    <property type="component" value="Chromosome"/>
</dbReference>
<dbReference type="InterPro" id="IPR016181">
    <property type="entry name" value="Acyl_CoA_acyltransferase"/>
</dbReference>
<protein>
    <submittedName>
        <fullName evidence="2">GCN5-related N-acetyltransferase</fullName>
        <ecNumber evidence="2">2.3.1.183</ecNumber>
    </submittedName>
</protein>
<gene>
    <name evidence="2" type="ORF">MOC_5867</name>
</gene>
<feature type="domain" description="N-acetyltransferase" evidence="1">
    <location>
        <begin position="9"/>
        <end position="176"/>
    </location>
</feature>
<dbReference type="AlphaFoldDB" id="A0A089P1T9"/>